<comment type="subcellular location">
    <subcellularLocation>
        <location evidence="1">Cell outer membrane</location>
    </subcellularLocation>
</comment>
<sequence length="198" mass="22198">MRPLQEYAGVGLIIALLGGGVVGCQKLVDGDWFKEPFAKQTAKVDANKNYSAKDNFYIDRQEESLRQALEKTKVSVSRDLDHLVLIMPEEASFAINATHIRQDFSKVLNALADVLAEFDQNTVEIIGHTDNTGDYQFNQRLSRERAREVAYHLTQRGIAASRVTFYGMGPDSPIASNDTSSGRMMNRRVEINIKPPKH</sequence>
<reference evidence="6 7" key="1">
    <citation type="submission" date="2017-04" db="EMBL/GenBank/DDBJ databases">
        <title>Draft genome sequence of Zooshikella ganghwensis VG4 isolated from Red Sea sediments.</title>
        <authorList>
            <person name="Rehman Z."/>
            <person name="Alam I."/>
            <person name="Kamau A."/>
            <person name="Bajic V."/>
            <person name="Leiknes T."/>
        </authorList>
    </citation>
    <scope>NUCLEOTIDE SEQUENCE [LARGE SCALE GENOMIC DNA]</scope>
    <source>
        <strain evidence="6 7">VG4</strain>
    </source>
</reference>
<gene>
    <name evidence="6" type="ORF">B9G39_19505</name>
</gene>
<feature type="domain" description="OmpA-like" evidence="5">
    <location>
        <begin position="80"/>
        <end position="197"/>
    </location>
</feature>
<evidence type="ECO:0000256" key="2">
    <source>
        <dbReference type="ARBA" id="ARBA00023136"/>
    </source>
</evidence>
<keyword evidence="3" id="KW-0998">Cell outer membrane</keyword>
<proteinExistence type="predicted"/>
<dbReference type="PROSITE" id="PS51257">
    <property type="entry name" value="PROKAR_LIPOPROTEIN"/>
    <property type="match status" value="1"/>
</dbReference>
<keyword evidence="7" id="KW-1185">Reference proteome</keyword>
<evidence type="ECO:0000256" key="1">
    <source>
        <dbReference type="ARBA" id="ARBA00004442"/>
    </source>
</evidence>
<evidence type="ECO:0000259" key="5">
    <source>
        <dbReference type="PROSITE" id="PS51123"/>
    </source>
</evidence>
<dbReference type="InterPro" id="IPR006665">
    <property type="entry name" value="OmpA-like"/>
</dbReference>
<dbReference type="PRINTS" id="PR01021">
    <property type="entry name" value="OMPADOMAIN"/>
</dbReference>
<dbReference type="CDD" id="cd07185">
    <property type="entry name" value="OmpA_C-like"/>
    <property type="match status" value="1"/>
</dbReference>
<dbReference type="EMBL" id="NDXW01000001">
    <property type="protein sequence ID" value="RDH45458.1"/>
    <property type="molecule type" value="Genomic_DNA"/>
</dbReference>
<dbReference type="InterPro" id="IPR050330">
    <property type="entry name" value="Bact_OuterMem_StrucFunc"/>
</dbReference>
<name>A0A4P9VPN0_9GAMM</name>
<evidence type="ECO:0000256" key="3">
    <source>
        <dbReference type="ARBA" id="ARBA00023237"/>
    </source>
</evidence>
<dbReference type="InterPro" id="IPR036737">
    <property type="entry name" value="OmpA-like_sf"/>
</dbReference>
<evidence type="ECO:0000313" key="7">
    <source>
        <dbReference type="Proteomes" id="UP000257039"/>
    </source>
</evidence>
<dbReference type="PROSITE" id="PS51123">
    <property type="entry name" value="OMPA_2"/>
    <property type="match status" value="1"/>
</dbReference>
<accession>A0A4P9VPN0</accession>
<comment type="caution">
    <text evidence="6">The sequence shown here is derived from an EMBL/GenBank/DDBJ whole genome shotgun (WGS) entry which is preliminary data.</text>
</comment>
<dbReference type="PANTHER" id="PTHR30329:SF21">
    <property type="entry name" value="LIPOPROTEIN YIAD-RELATED"/>
    <property type="match status" value="1"/>
</dbReference>
<dbReference type="Pfam" id="PF00691">
    <property type="entry name" value="OmpA"/>
    <property type="match status" value="1"/>
</dbReference>
<dbReference type="SUPFAM" id="SSF103088">
    <property type="entry name" value="OmpA-like"/>
    <property type="match status" value="1"/>
</dbReference>
<dbReference type="PANTHER" id="PTHR30329">
    <property type="entry name" value="STATOR ELEMENT OF FLAGELLAR MOTOR COMPLEX"/>
    <property type="match status" value="1"/>
</dbReference>
<dbReference type="Gene3D" id="3.30.1330.60">
    <property type="entry name" value="OmpA-like domain"/>
    <property type="match status" value="1"/>
</dbReference>
<evidence type="ECO:0000313" key="6">
    <source>
        <dbReference type="EMBL" id="RDH45458.1"/>
    </source>
</evidence>
<dbReference type="InterPro" id="IPR006664">
    <property type="entry name" value="OMP_bac"/>
</dbReference>
<protein>
    <recommendedName>
        <fullName evidence="5">OmpA-like domain-containing protein</fullName>
    </recommendedName>
</protein>
<organism evidence="6 7">
    <name type="scientific">Zooshikella ganghwensis</name>
    <dbReference type="NCBI Taxonomy" id="202772"/>
    <lineage>
        <taxon>Bacteria</taxon>
        <taxon>Pseudomonadati</taxon>
        <taxon>Pseudomonadota</taxon>
        <taxon>Gammaproteobacteria</taxon>
        <taxon>Oceanospirillales</taxon>
        <taxon>Zooshikellaceae</taxon>
        <taxon>Zooshikella</taxon>
    </lineage>
</organism>
<dbReference type="RefSeq" id="WP_094788411.1">
    <property type="nucleotide sequence ID" value="NZ_NDXW01000001.1"/>
</dbReference>
<evidence type="ECO:0000256" key="4">
    <source>
        <dbReference type="PROSITE-ProRule" id="PRU00473"/>
    </source>
</evidence>
<keyword evidence="2 4" id="KW-0472">Membrane</keyword>
<dbReference type="Proteomes" id="UP000257039">
    <property type="component" value="Unassembled WGS sequence"/>
</dbReference>
<dbReference type="GO" id="GO:0009279">
    <property type="term" value="C:cell outer membrane"/>
    <property type="evidence" value="ECO:0007669"/>
    <property type="project" value="UniProtKB-SubCell"/>
</dbReference>
<dbReference type="AlphaFoldDB" id="A0A4P9VPN0"/>